<proteinExistence type="inferred from homology"/>
<evidence type="ECO:0000256" key="1">
    <source>
        <dbReference type="ARBA" id="ARBA00022475"/>
    </source>
</evidence>
<protein>
    <recommendedName>
        <fullName evidence="7 8">Cell division protein FtsL</fullName>
    </recommendedName>
</protein>
<dbReference type="NCBIfam" id="TIGR02209">
    <property type="entry name" value="ftsL_broad"/>
    <property type="match status" value="1"/>
</dbReference>
<dbReference type="GO" id="GO:0032153">
    <property type="term" value="C:cell division site"/>
    <property type="evidence" value="ECO:0007669"/>
    <property type="project" value="UniProtKB-UniRule"/>
</dbReference>
<evidence type="ECO:0000256" key="2">
    <source>
        <dbReference type="ARBA" id="ARBA00022618"/>
    </source>
</evidence>
<comment type="caution">
    <text evidence="10">The sequence shown here is derived from an EMBL/GenBank/DDBJ whole genome shotgun (WGS) entry which is preliminary data.</text>
</comment>
<dbReference type="InterPro" id="IPR007060">
    <property type="entry name" value="FtsL/DivIC"/>
</dbReference>
<comment type="function">
    <text evidence="7">Essential cell division protein.</text>
</comment>
<evidence type="ECO:0000256" key="7">
    <source>
        <dbReference type="HAMAP-Rule" id="MF_00910"/>
    </source>
</evidence>
<keyword evidence="4 7" id="KW-1133">Transmembrane helix</keyword>
<evidence type="ECO:0000256" key="5">
    <source>
        <dbReference type="ARBA" id="ARBA00023136"/>
    </source>
</evidence>
<feature type="transmembrane region" description="Helical" evidence="7">
    <location>
        <begin position="40"/>
        <end position="59"/>
    </location>
</feature>
<accession>A0A2V3W349</accession>
<sequence length="124" mass="14585">MNTNQARNWQRDNVQPERQQQKKIVVKVRKNSWLTKGEKMIYAFFSLILIMVGLYIVSFSSTTDTLNRNLQNMEQQVQQKKLENESLMFEVSELSKPERITKIAKENGLKIQDTKVKRAIHSND</sequence>
<feature type="coiled-coil region" evidence="9">
    <location>
        <begin position="63"/>
        <end position="90"/>
    </location>
</feature>
<keyword evidence="6 7" id="KW-0131">Cell cycle</keyword>
<comment type="subcellular location">
    <subcellularLocation>
        <location evidence="7">Cell membrane</location>
        <topology evidence="7">Single-pass type II membrane protein</topology>
    </subcellularLocation>
    <text evidence="7">Localizes to the division septum where it forms a ring structure.</text>
</comment>
<evidence type="ECO:0000256" key="4">
    <source>
        <dbReference type="ARBA" id="ARBA00022989"/>
    </source>
</evidence>
<dbReference type="OrthoDB" id="2973386at2"/>
<dbReference type="EMBL" id="QJJQ01000003">
    <property type="protein sequence ID" value="PXW88512.1"/>
    <property type="molecule type" value="Genomic_DNA"/>
</dbReference>
<keyword evidence="3 7" id="KW-0812">Transmembrane</keyword>
<gene>
    <name evidence="7" type="primary">ftsL</name>
    <name evidence="10" type="ORF">DFR56_10316</name>
</gene>
<evidence type="ECO:0000256" key="3">
    <source>
        <dbReference type="ARBA" id="ARBA00022692"/>
    </source>
</evidence>
<keyword evidence="1 7" id="KW-1003">Cell membrane</keyword>
<dbReference type="GO" id="GO:0043093">
    <property type="term" value="P:FtsZ-dependent cytokinesis"/>
    <property type="evidence" value="ECO:0007669"/>
    <property type="project" value="UniProtKB-UniRule"/>
</dbReference>
<keyword evidence="11" id="KW-1185">Reference proteome</keyword>
<dbReference type="GO" id="GO:0005886">
    <property type="term" value="C:plasma membrane"/>
    <property type="evidence" value="ECO:0007669"/>
    <property type="project" value="UniProtKB-SubCell"/>
</dbReference>
<evidence type="ECO:0000256" key="9">
    <source>
        <dbReference type="SAM" id="Coils"/>
    </source>
</evidence>
<dbReference type="Pfam" id="PF04977">
    <property type="entry name" value="DivIC"/>
    <property type="match status" value="1"/>
</dbReference>
<comment type="similarity">
    <text evidence="7">Belongs to the FtsL family.</text>
</comment>
<dbReference type="InterPro" id="IPR011922">
    <property type="entry name" value="Cell_div_FtsL"/>
</dbReference>
<evidence type="ECO:0000256" key="6">
    <source>
        <dbReference type="ARBA" id="ARBA00023306"/>
    </source>
</evidence>
<reference evidence="10 11" key="1">
    <citation type="submission" date="2018-05" db="EMBL/GenBank/DDBJ databases">
        <title>Genomic Encyclopedia of Type Strains, Phase IV (KMG-IV): sequencing the most valuable type-strain genomes for metagenomic binning, comparative biology and taxonomic classification.</title>
        <authorList>
            <person name="Goeker M."/>
        </authorList>
    </citation>
    <scope>NUCLEOTIDE SEQUENCE [LARGE SCALE GENOMIC DNA]</scope>
    <source>
        <strain evidence="10 11">DSM 28556</strain>
    </source>
</reference>
<keyword evidence="9" id="KW-0175">Coiled coil</keyword>
<evidence type="ECO:0000256" key="8">
    <source>
        <dbReference type="NCBIfam" id="TIGR02209"/>
    </source>
</evidence>
<evidence type="ECO:0000313" key="10">
    <source>
        <dbReference type="EMBL" id="PXW88512.1"/>
    </source>
</evidence>
<dbReference type="HAMAP" id="MF_00910">
    <property type="entry name" value="FtsL"/>
    <property type="match status" value="1"/>
</dbReference>
<organism evidence="10 11">
    <name type="scientific">Pseudogracilibacillus auburnensis</name>
    <dbReference type="NCBI Taxonomy" id="1494959"/>
    <lineage>
        <taxon>Bacteria</taxon>
        <taxon>Bacillati</taxon>
        <taxon>Bacillota</taxon>
        <taxon>Bacilli</taxon>
        <taxon>Bacillales</taxon>
        <taxon>Bacillaceae</taxon>
        <taxon>Pseudogracilibacillus</taxon>
    </lineage>
</organism>
<dbReference type="Proteomes" id="UP000247978">
    <property type="component" value="Unassembled WGS sequence"/>
</dbReference>
<dbReference type="AlphaFoldDB" id="A0A2V3W349"/>
<dbReference type="RefSeq" id="WP_110394356.1">
    <property type="nucleotide sequence ID" value="NZ_JBHUHB010000001.1"/>
</dbReference>
<keyword evidence="2 7" id="KW-0132">Cell division</keyword>
<name>A0A2V3W349_9BACI</name>
<keyword evidence="5 7" id="KW-0472">Membrane</keyword>
<evidence type="ECO:0000313" key="11">
    <source>
        <dbReference type="Proteomes" id="UP000247978"/>
    </source>
</evidence>